<dbReference type="Gene3D" id="1.10.287.470">
    <property type="entry name" value="Helix hairpin bin"/>
    <property type="match status" value="1"/>
</dbReference>
<evidence type="ECO:0000256" key="1">
    <source>
        <dbReference type="SAM" id="Coils"/>
    </source>
</evidence>
<dbReference type="Pfam" id="PF25917">
    <property type="entry name" value="BSH_RND"/>
    <property type="match status" value="1"/>
</dbReference>
<dbReference type="InterPro" id="IPR058625">
    <property type="entry name" value="MdtA-like_BSH"/>
</dbReference>
<dbReference type="InterPro" id="IPR058634">
    <property type="entry name" value="AaeA-lik-b-barrel"/>
</dbReference>
<protein>
    <submittedName>
        <fullName evidence="5">Multidrug efflux system membrane fusion protein</fullName>
    </submittedName>
</protein>
<evidence type="ECO:0000313" key="6">
    <source>
        <dbReference type="Proteomes" id="UP000292958"/>
    </source>
</evidence>
<feature type="domain" description="p-hydroxybenzoic acid efflux pump subunit AaeA-like beta-barrel" evidence="4">
    <location>
        <begin position="306"/>
        <end position="401"/>
    </location>
</feature>
<evidence type="ECO:0000259" key="4">
    <source>
        <dbReference type="Pfam" id="PF25963"/>
    </source>
</evidence>
<dbReference type="Gene3D" id="2.40.30.170">
    <property type="match status" value="1"/>
</dbReference>
<proteinExistence type="predicted"/>
<dbReference type="SUPFAM" id="SSF111369">
    <property type="entry name" value="HlyD-like secretion proteins"/>
    <property type="match status" value="2"/>
</dbReference>
<dbReference type="AlphaFoldDB" id="A0A4Q7YGX2"/>
<dbReference type="InterPro" id="IPR050393">
    <property type="entry name" value="MFP_Efflux_Pump"/>
</dbReference>
<accession>A0A4Q7YGX2</accession>
<keyword evidence="1" id="KW-0175">Coiled coil</keyword>
<dbReference type="PANTHER" id="PTHR30367">
    <property type="entry name" value="P-HYDROXYBENZOIC ACID EFFLUX PUMP SUBUNIT AAEA-RELATED"/>
    <property type="match status" value="1"/>
</dbReference>
<evidence type="ECO:0000259" key="3">
    <source>
        <dbReference type="Pfam" id="PF25917"/>
    </source>
</evidence>
<dbReference type="Pfam" id="PF25963">
    <property type="entry name" value="Beta-barrel_AAEA"/>
    <property type="match status" value="1"/>
</dbReference>
<comment type="caution">
    <text evidence="5">The sequence shown here is derived from an EMBL/GenBank/DDBJ whole genome shotgun (WGS) entry which is preliminary data.</text>
</comment>
<keyword evidence="2" id="KW-0472">Membrane</keyword>
<keyword evidence="2" id="KW-1133">Transmembrane helix</keyword>
<keyword evidence="6" id="KW-1185">Reference proteome</keyword>
<dbReference type="RefSeq" id="WP_130424227.1">
    <property type="nucleotide sequence ID" value="NZ_SHKW01000002.1"/>
</dbReference>
<gene>
    <name evidence="5" type="ORF">BDD14_5850</name>
</gene>
<organism evidence="5 6">
    <name type="scientific">Edaphobacter modestus</name>
    <dbReference type="NCBI Taxonomy" id="388466"/>
    <lineage>
        <taxon>Bacteria</taxon>
        <taxon>Pseudomonadati</taxon>
        <taxon>Acidobacteriota</taxon>
        <taxon>Terriglobia</taxon>
        <taxon>Terriglobales</taxon>
        <taxon>Acidobacteriaceae</taxon>
        <taxon>Edaphobacter</taxon>
    </lineage>
</organism>
<dbReference type="OrthoDB" id="107989at2"/>
<sequence length="405" mass="45099">MTIFDNAGPTHRSPEHWASAGIIVAALLLGVIVFWRAERHPRTDDAEVFANLIGIAPQVEGPIVELKVHDNQFVRKGDLLFMIDPRPYQYALEKAESVQSSLEGQISDEQRRIAAQVSEVSVANAGIGTAQADVSHWAAGIEQAEADISNAERGVDKAKAEWQYASNNRHRLEPLLEKQFVTVDQVDRAQSSEEADAQSLKQAETQLLVAKAALKSAHAQYQRAEASLEESRAHHQQTQHAVLTLEPLVNQRGERTAEVKNASYNLNNCRIYAPFDAIVTNLTLAEGQYAHVGTQVFTLIDARTWWALANFREGQLRHIRPGMHASVYLMSRPNERFNGVVDSIGYGVTPDPDVVGRFGQGLPDVQRTLNWVHLAARYPVRVRIENPPVDIFRMGETAVVTLDRR</sequence>
<dbReference type="Gene3D" id="2.40.50.100">
    <property type="match status" value="1"/>
</dbReference>
<name>A0A4Q7YGX2_9BACT</name>
<feature type="transmembrane region" description="Helical" evidence="2">
    <location>
        <begin position="16"/>
        <end position="35"/>
    </location>
</feature>
<evidence type="ECO:0000313" key="5">
    <source>
        <dbReference type="EMBL" id="RZU35751.1"/>
    </source>
</evidence>
<dbReference type="PANTHER" id="PTHR30367:SF1">
    <property type="entry name" value="MULTIDRUG RESISTANCE PROTEIN MDTN"/>
    <property type="match status" value="1"/>
</dbReference>
<dbReference type="EMBL" id="SHKW01000002">
    <property type="protein sequence ID" value="RZU35751.1"/>
    <property type="molecule type" value="Genomic_DNA"/>
</dbReference>
<reference evidence="5 6" key="1">
    <citation type="submission" date="2019-02" db="EMBL/GenBank/DDBJ databases">
        <title>Genomic Encyclopedia of Archaeal and Bacterial Type Strains, Phase II (KMG-II): from individual species to whole genera.</title>
        <authorList>
            <person name="Goeker M."/>
        </authorList>
    </citation>
    <scope>NUCLEOTIDE SEQUENCE [LARGE SCALE GENOMIC DNA]</scope>
    <source>
        <strain evidence="5 6">DSM 18101</strain>
    </source>
</reference>
<evidence type="ECO:0000256" key="2">
    <source>
        <dbReference type="SAM" id="Phobius"/>
    </source>
</evidence>
<feature type="domain" description="Multidrug resistance protein MdtA-like barrel-sandwich hybrid" evidence="3">
    <location>
        <begin position="53"/>
        <end position="300"/>
    </location>
</feature>
<dbReference type="Proteomes" id="UP000292958">
    <property type="component" value="Unassembled WGS sequence"/>
</dbReference>
<feature type="coiled-coil region" evidence="1">
    <location>
        <begin position="200"/>
        <end position="234"/>
    </location>
</feature>
<keyword evidence="2" id="KW-0812">Transmembrane</keyword>